<dbReference type="PROSITE" id="PS51677">
    <property type="entry name" value="NODB"/>
    <property type="match status" value="1"/>
</dbReference>
<keyword evidence="3" id="KW-0472">Membrane</keyword>
<dbReference type="GO" id="GO:0016798">
    <property type="term" value="F:hydrolase activity, acting on glycosyl bonds"/>
    <property type="evidence" value="ECO:0007669"/>
    <property type="project" value="UniProtKB-KW"/>
</dbReference>
<keyword evidence="6" id="KW-1185">Reference proteome</keyword>
<keyword evidence="5" id="KW-0378">Hydrolase</keyword>
<evidence type="ECO:0000259" key="4">
    <source>
        <dbReference type="PROSITE" id="PS51677"/>
    </source>
</evidence>
<dbReference type="EMBL" id="JQCA01000121">
    <property type="protein sequence ID" value="KRO01126.1"/>
    <property type="molecule type" value="Genomic_DNA"/>
</dbReference>
<comment type="subcellular location">
    <subcellularLocation>
        <location evidence="1">Secreted</location>
    </subcellularLocation>
</comment>
<evidence type="ECO:0000313" key="5">
    <source>
        <dbReference type="EMBL" id="KRO01126.1"/>
    </source>
</evidence>
<feature type="transmembrane region" description="Helical" evidence="3">
    <location>
        <begin position="12"/>
        <end position="29"/>
    </location>
</feature>
<reference evidence="5 6" key="1">
    <citation type="journal article" date="2015" name="Genome Announc.">
        <title>Expanding the biotechnology potential of lactobacilli through comparative genomics of 213 strains and associated genera.</title>
        <authorList>
            <person name="Sun Z."/>
            <person name="Harris H.M."/>
            <person name="McCann A."/>
            <person name="Guo C."/>
            <person name="Argimon S."/>
            <person name="Zhang W."/>
            <person name="Yang X."/>
            <person name="Jeffery I.B."/>
            <person name="Cooney J.C."/>
            <person name="Kagawa T.F."/>
            <person name="Liu W."/>
            <person name="Song Y."/>
            <person name="Salvetti E."/>
            <person name="Wrobel A."/>
            <person name="Rasinkangas P."/>
            <person name="Parkhill J."/>
            <person name="Rea M.C."/>
            <person name="O'Sullivan O."/>
            <person name="Ritari J."/>
            <person name="Douillard F.P."/>
            <person name="Paul Ross R."/>
            <person name="Yang R."/>
            <person name="Briner A.E."/>
            <person name="Felis G.E."/>
            <person name="de Vos W.M."/>
            <person name="Barrangou R."/>
            <person name="Klaenhammer T.R."/>
            <person name="Caufield P.W."/>
            <person name="Cui Y."/>
            <person name="Zhang H."/>
            <person name="O'Toole P.W."/>
        </authorList>
    </citation>
    <scope>NUCLEOTIDE SEQUENCE [LARGE SCALE GENOMIC DNA]</scope>
    <source>
        <strain evidence="5 6">DSM 22467</strain>
    </source>
</reference>
<dbReference type="SUPFAM" id="SSF88713">
    <property type="entry name" value="Glycoside hydrolase/deacetylase"/>
    <property type="match status" value="1"/>
</dbReference>
<dbReference type="GO" id="GO:0005576">
    <property type="term" value="C:extracellular region"/>
    <property type="evidence" value="ECO:0007669"/>
    <property type="project" value="UniProtKB-SubCell"/>
</dbReference>
<dbReference type="STRING" id="616990.IV54_GL000550"/>
<dbReference type="PATRIC" id="fig|616990.3.peg.590"/>
<proteinExistence type="predicted"/>
<evidence type="ECO:0000256" key="2">
    <source>
        <dbReference type="ARBA" id="ARBA00022729"/>
    </source>
</evidence>
<keyword evidence="3" id="KW-0812">Transmembrane</keyword>
<keyword evidence="2" id="KW-0732">Signal</keyword>
<keyword evidence="5" id="KW-0119">Carbohydrate metabolism</keyword>
<dbReference type="PANTHER" id="PTHR34216">
    <property type="match status" value="1"/>
</dbReference>
<sequence length="290" mass="32465">MGELQMKKQWGILGGLVALLVVLIGVVVWQQRQPVKKSAAPVSESRRKESDTKRTVVKQPKAKPWIKLNKPLKLPILMYHSISSGNSLRVPARQFQQEMAYLQHHHYRTLTADEAVRALTTNTVPQKKVVWVTLDDAYKDNLTHGLPALEQAKVHATINAITGFTHKSNHLTLSEMKQMKATGRVDFASHTVQHLDLNEITAAQQKTELFKSKQWLDAKLNQKTEVLCYPAGRADKTTHRLAKQAGYSIALTTQEGMAQMSQGRYNLARLRVIPGMSTATFGSLIAVNNQ</sequence>
<feature type="domain" description="NodB homology" evidence="4">
    <location>
        <begin position="128"/>
        <end position="290"/>
    </location>
</feature>
<evidence type="ECO:0000313" key="6">
    <source>
        <dbReference type="Proteomes" id="UP000051906"/>
    </source>
</evidence>
<dbReference type="CDD" id="cd10918">
    <property type="entry name" value="CE4_NodB_like_5s_6s"/>
    <property type="match status" value="1"/>
</dbReference>
<dbReference type="InterPro" id="IPR002509">
    <property type="entry name" value="NODB_dom"/>
</dbReference>
<evidence type="ECO:0000256" key="1">
    <source>
        <dbReference type="ARBA" id="ARBA00004613"/>
    </source>
</evidence>
<dbReference type="InterPro" id="IPR011330">
    <property type="entry name" value="Glyco_hydro/deAcase_b/a-brl"/>
</dbReference>
<organism evidence="5 6">
    <name type="scientific">Levilactobacillus paucivorans</name>
    <dbReference type="NCBI Taxonomy" id="616990"/>
    <lineage>
        <taxon>Bacteria</taxon>
        <taxon>Bacillati</taxon>
        <taxon>Bacillota</taxon>
        <taxon>Bacilli</taxon>
        <taxon>Lactobacillales</taxon>
        <taxon>Lactobacillaceae</taxon>
        <taxon>Levilactobacillus</taxon>
    </lineage>
</organism>
<keyword evidence="3" id="KW-1133">Transmembrane helix</keyword>
<gene>
    <name evidence="5" type="ORF">IV54_GL000550</name>
</gene>
<protein>
    <submittedName>
        <fullName evidence="5">Xylanase chitin deacetylase</fullName>
    </submittedName>
</protein>
<dbReference type="PANTHER" id="PTHR34216:SF3">
    <property type="entry name" value="POLY-BETA-1,6-N-ACETYL-D-GLUCOSAMINE N-DEACETYLASE"/>
    <property type="match status" value="1"/>
</dbReference>
<keyword evidence="5" id="KW-0858">Xylan degradation</keyword>
<name>A0A0R2LHV9_9LACO</name>
<dbReference type="InterPro" id="IPR051398">
    <property type="entry name" value="Polysacch_Deacetylase"/>
</dbReference>
<dbReference type="AlphaFoldDB" id="A0A0R2LHV9"/>
<keyword evidence="5" id="KW-0326">Glycosidase</keyword>
<dbReference type="GO" id="GO:0016810">
    <property type="term" value="F:hydrolase activity, acting on carbon-nitrogen (but not peptide) bonds"/>
    <property type="evidence" value="ECO:0007669"/>
    <property type="project" value="InterPro"/>
</dbReference>
<dbReference type="GO" id="GO:0045493">
    <property type="term" value="P:xylan catabolic process"/>
    <property type="evidence" value="ECO:0007669"/>
    <property type="project" value="UniProtKB-KW"/>
</dbReference>
<dbReference type="Pfam" id="PF01522">
    <property type="entry name" value="Polysacc_deac_1"/>
    <property type="match status" value="1"/>
</dbReference>
<dbReference type="Proteomes" id="UP000051906">
    <property type="component" value="Unassembled WGS sequence"/>
</dbReference>
<dbReference type="Gene3D" id="3.20.20.370">
    <property type="entry name" value="Glycoside hydrolase/deacetylase"/>
    <property type="match status" value="1"/>
</dbReference>
<comment type="caution">
    <text evidence="5">The sequence shown here is derived from an EMBL/GenBank/DDBJ whole genome shotgun (WGS) entry which is preliminary data.</text>
</comment>
<evidence type="ECO:0000256" key="3">
    <source>
        <dbReference type="SAM" id="Phobius"/>
    </source>
</evidence>
<keyword evidence="5" id="KW-0624">Polysaccharide degradation</keyword>
<accession>A0A0R2LHV9</accession>